<dbReference type="AlphaFoldDB" id="A0A7L6N540"/>
<dbReference type="InterPro" id="IPR009057">
    <property type="entry name" value="Homeodomain-like_sf"/>
</dbReference>
<dbReference type="InterPro" id="IPR036388">
    <property type="entry name" value="WH-like_DNA-bd_sf"/>
</dbReference>
<reference evidence="2 3" key="1">
    <citation type="submission" date="2020-04" db="EMBL/GenBank/DDBJ databases">
        <authorList>
            <person name="Zheng R.K."/>
            <person name="Sun C.M."/>
        </authorList>
    </citation>
    <scope>NUCLEOTIDE SEQUENCE [LARGE SCALE GENOMIC DNA]</scope>
    <source>
        <strain evidence="3">zrk29</strain>
    </source>
</reference>
<name>A0A7L6N540_9MOLU</name>
<dbReference type="Gene3D" id="1.10.10.10">
    <property type="entry name" value="Winged helix-like DNA-binding domain superfamily/Winged helix DNA-binding domain"/>
    <property type="match status" value="1"/>
</dbReference>
<keyword evidence="3" id="KW-1185">Reference proteome</keyword>
<proteinExistence type="predicted"/>
<gene>
    <name evidence="2" type="ORF">HF295_06990</name>
</gene>
<dbReference type="Proteomes" id="UP000512167">
    <property type="component" value="Chromosome"/>
</dbReference>
<protein>
    <submittedName>
        <fullName evidence="2">Helix-turn-helix domain-containing protein</fullName>
    </submittedName>
</protein>
<accession>A0A7L6N540</accession>
<feature type="domain" description="Insertion element IS150 protein InsJ-like helix-turn-helix" evidence="1">
    <location>
        <begin position="9"/>
        <end position="59"/>
    </location>
</feature>
<sequence>MTNHYTTDFKLKIVKMILDDHISKHELERQYKVARKTQRDWVRKYEQEGITGLINKKKQRDKIPTDKTKDSIDDLKHQIFLLKIEIERLKKGYSKEDVKYIKKNS</sequence>
<evidence type="ECO:0000313" key="2">
    <source>
        <dbReference type="EMBL" id="QLY40602.1"/>
    </source>
</evidence>
<evidence type="ECO:0000313" key="3">
    <source>
        <dbReference type="Proteomes" id="UP000512167"/>
    </source>
</evidence>
<dbReference type="EMBL" id="CP051151">
    <property type="protein sequence ID" value="QLY40602.1"/>
    <property type="molecule type" value="Genomic_DNA"/>
</dbReference>
<organism evidence="2 3">
    <name type="scientific">Hujiaoplasma nucleasis</name>
    <dbReference type="NCBI Taxonomy" id="2725268"/>
    <lineage>
        <taxon>Bacteria</taxon>
        <taxon>Bacillati</taxon>
        <taxon>Mycoplasmatota</taxon>
        <taxon>Mollicutes</taxon>
        <taxon>Candidatus Izemoplasmatales</taxon>
        <taxon>Hujiaoplasmataceae</taxon>
        <taxon>Hujiaoplasma</taxon>
    </lineage>
</organism>
<dbReference type="Pfam" id="PF13518">
    <property type="entry name" value="HTH_28"/>
    <property type="match status" value="1"/>
</dbReference>
<evidence type="ECO:0000259" key="1">
    <source>
        <dbReference type="Pfam" id="PF13518"/>
    </source>
</evidence>
<dbReference type="InterPro" id="IPR055247">
    <property type="entry name" value="InsJ-like_HTH"/>
</dbReference>
<dbReference type="KEGG" id="tbk:HF295_06990"/>
<dbReference type="RefSeq" id="WP_312031448.1">
    <property type="nucleotide sequence ID" value="NZ_CP051151.1"/>
</dbReference>
<dbReference type="SUPFAM" id="SSF46689">
    <property type="entry name" value="Homeodomain-like"/>
    <property type="match status" value="1"/>
</dbReference>